<gene>
    <name evidence="7" type="ORF">GCM10023335_51670</name>
</gene>
<feature type="domain" description="HTH tetR-type" evidence="6">
    <location>
        <begin position="13"/>
        <end position="73"/>
    </location>
</feature>
<accession>A0ABP9J5B7</accession>
<keyword evidence="1" id="KW-0678">Repressor</keyword>
<dbReference type="InterPro" id="IPR001647">
    <property type="entry name" value="HTH_TetR"/>
</dbReference>
<dbReference type="Gene3D" id="1.10.357.10">
    <property type="entry name" value="Tetracycline Repressor, domain 2"/>
    <property type="match status" value="1"/>
</dbReference>
<dbReference type="Pfam" id="PF13977">
    <property type="entry name" value="TetR_C_6"/>
    <property type="match status" value="1"/>
</dbReference>
<reference evidence="8" key="1">
    <citation type="journal article" date="2019" name="Int. J. Syst. Evol. Microbiol.">
        <title>The Global Catalogue of Microorganisms (GCM) 10K type strain sequencing project: providing services to taxonomists for standard genome sequencing and annotation.</title>
        <authorList>
            <consortium name="The Broad Institute Genomics Platform"/>
            <consortium name="The Broad Institute Genome Sequencing Center for Infectious Disease"/>
            <person name="Wu L."/>
            <person name="Ma J."/>
        </authorList>
    </citation>
    <scope>NUCLEOTIDE SEQUENCE [LARGE SCALE GENOMIC DNA]</scope>
    <source>
        <strain evidence="8">JCM 18409</strain>
    </source>
</reference>
<dbReference type="Pfam" id="PF00440">
    <property type="entry name" value="TetR_N"/>
    <property type="match status" value="1"/>
</dbReference>
<dbReference type="EMBL" id="BAABKB010000021">
    <property type="protein sequence ID" value="GAA5021136.1"/>
    <property type="molecule type" value="Genomic_DNA"/>
</dbReference>
<evidence type="ECO:0000256" key="5">
    <source>
        <dbReference type="PROSITE-ProRule" id="PRU00335"/>
    </source>
</evidence>
<evidence type="ECO:0000313" key="7">
    <source>
        <dbReference type="EMBL" id="GAA5021136.1"/>
    </source>
</evidence>
<dbReference type="InterPro" id="IPR009057">
    <property type="entry name" value="Homeodomain-like_sf"/>
</dbReference>
<organism evidence="7 8">
    <name type="scientific">Streptomyces siamensis</name>
    <dbReference type="NCBI Taxonomy" id="1274986"/>
    <lineage>
        <taxon>Bacteria</taxon>
        <taxon>Bacillati</taxon>
        <taxon>Actinomycetota</taxon>
        <taxon>Actinomycetes</taxon>
        <taxon>Kitasatosporales</taxon>
        <taxon>Streptomycetaceae</taxon>
        <taxon>Streptomyces</taxon>
    </lineage>
</organism>
<dbReference type="PROSITE" id="PS50977">
    <property type="entry name" value="HTH_TETR_2"/>
    <property type="match status" value="1"/>
</dbReference>
<proteinExistence type="predicted"/>
<protein>
    <submittedName>
        <fullName evidence="7">TetR/AcrR family transcriptional regulator</fullName>
    </submittedName>
</protein>
<dbReference type="SUPFAM" id="SSF48498">
    <property type="entry name" value="Tetracyclin repressor-like, C-terminal domain"/>
    <property type="match status" value="1"/>
</dbReference>
<dbReference type="InterPro" id="IPR036271">
    <property type="entry name" value="Tet_transcr_reg_TetR-rel_C_sf"/>
</dbReference>
<evidence type="ECO:0000313" key="8">
    <source>
        <dbReference type="Proteomes" id="UP001501759"/>
    </source>
</evidence>
<evidence type="ECO:0000256" key="3">
    <source>
        <dbReference type="ARBA" id="ARBA00023125"/>
    </source>
</evidence>
<evidence type="ECO:0000256" key="2">
    <source>
        <dbReference type="ARBA" id="ARBA00023015"/>
    </source>
</evidence>
<sequence>MGRMAKRVTKRRLETNERLLDAAEQAFAEHGFHGVSISELCARAGYTSGAFYSNYGSKDELFLALFTRRSEAVLKQLGEAMDQAVVSEHPVTTFIELASVVDEETRTWFLISTEFTLYAIRNPEAAEALARHDAAMRAEIKELVAPLLASDPNGVDSTDLDMVLRFVVAVREGGLAQSLVEPTALPHGALERRFLPALFGGLR</sequence>
<evidence type="ECO:0000256" key="4">
    <source>
        <dbReference type="ARBA" id="ARBA00023163"/>
    </source>
</evidence>
<dbReference type="SUPFAM" id="SSF46689">
    <property type="entry name" value="Homeodomain-like"/>
    <property type="match status" value="1"/>
</dbReference>
<evidence type="ECO:0000259" key="6">
    <source>
        <dbReference type="PROSITE" id="PS50977"/>
    </source>
</evidence>
<keyword evidence="4" id="KW-0804">Transcription</keyword>
<keyword evidence="3 5" id="KW-0238">DNA-binding</keyword>
<dbReference type="InterPro" id="IPR050109">
    <property type="entry name" value="HTH-type_TetR-like_transc_reg"/>
</dbReference>
<dbReference type="InterPro" id="IPR039538">
    <property type="entry name" value="BetI_C"/>
</dbReference>
<feature type="DNA-binding region" description="H-T-H motif" evidence="5">
    <location>
        <begin position="36"/>
        <end position="55"/>
    </location>
</feature>
<name>A0ABP9J5B7_9ACTN</name>
<comment type="caution">
    <text evidence="7">The sequence shown here is derived from an EMBL/GenBank/DDBJ whole genome shotgun (WGS) entry which is preliminary data.</text>
</comment>
<evidence type="ECO:0000256" key="1">
    <source>
        <dbReference type="ARBA" id="ARBA00022491"/>
    </source>
</evidence>
<dbReference type="Proteomes" id="UP001501759">
    <property type="component" value="Unassembled WGS sequence"/>
</dbReference>
<keyword evidence="8" id="KW-1185">Reference proteome</keyword>
<keyword evidence="2" id="KW-0805">Transcription regulation</keyword>
<dbReference type="PANTHER" id="PTHR30055">
    <property type="entry name" value="HTH-TYPE TRANSCRIPTIONAL REGULATOR RUTR"/>
    <property type="match status" value="1"/>
</dbReference>
<dbReference type="PRINTS" id="PR00455">
    <property type="entry name" value="HTHTETR"/>
</dbReference>
<dbReference type="PANTHER" id="PTHR30055:SF241">
    <property type="entry name" value="TRANSCRIPTIONAL REGULATORY PROTEIN"/>
    <property type="match status" value="1"/>
</dbReference>